<dbReference type="PROSITE" id="PS51257">
    <property type="entry name" value="PROKAR_LIPOPROTEIN"/>
    <property type="match status" value="1"/>
</dbReference>
<dbReference type="Proteomes" id="UP001595814">
    <property type="component" value="Unassembled WGS sequence"/>
</dbReference>
<comment type="caution">
    <text evidence="2">The sequence shown here is derived from an EMBL/GenBank/DDBJ whole genome shotgun (WGS) entry which is preliminary data.</text>
</comment>
<reference evidence="3" key="1">
    <citation type="journal article" date="2019" name="Int. J. Syst. Evol. Microbiol.">
        <title>The Global Catalogue of Microorganisms (GCM) 10K type strain sequencing project: providing services to taxonomists for standard genome sequencing and annotation.</title>
        <authorList>
            <consortium name="The Broad Institute Genomics Platform"/>
            <consortium name="The Broad Institute Genome Sequencing Center for Infectious Disease"/>
            <person name="Wu L."/>
            <person name="Ma J."/>
        </authorList>
    </citation>
    <scope>NUCLEOTIDE SEQUENCE [LARGE SCALE GENOMIC DNA]</scope>
    <source>
        <strain evidence="3">CECT 7477</strain>
    </source>
</reference>
<proteinExistence type="predicted"/>
<dbReference type="InterPro" id="IPR013658">
    <property type="entry name" value="SGL"/>
</dbReference>
<protein>
    <submittedName>
        <fullName evidence="2">SMP-30/gluconolactonase/LRE family protein</fullName>
    </submittedName>
</protein>
<organism evidence="2 3">
    <name type="scientific">Euzebyella saccharophila</name>
    <dbReference type="NCBI Taxonomy" id="679664"/>
    <lineage>
        <taxon>Bacteria</taxon>
        <taxon>Pseudomonadati</taxon>
        <taxon>Bacteroidota</taxon>
        <taxon>Flavobacteriia</taxon>
        <taxon>Flavobacteriales</taxon>
        <taxon>Flavobacteriaceae</taxon>
        <taxon>Euzebyella</taxon>
    </lineage>
</organism>
<dbReference type="SUPFAM" id="SSF63829">
    <property type="entry name" value="Calcium-dependent phosphotriesterase"/>
    <property type="match status" value="1"/>
</dbReference>
<gene>
    <name evidence="2" type="ORF">ACFOUT_07705</name>
</gene>
<evidence type="ECO:0000259" key="1">
    <source>
        <dbReference type="Pfam" id="PF08450"/>
    </source>
</evidence>
<dbReference type="PANTHER" id="PTHR47572:SF5">
    <property type="entry name" value="BLR2277 PROTEIN"/>
    <property type="match status" value="1"/>
</dbReference>
<name>A0ABV8JNP6_9FLAO</name>
<dbReference type="Pfam" id="PF08450">
    <property type="entry name" value="SGL"/>
    <property type="match status" value="1"/>
</dbReference>
<keyword evidence="3" id="KW-1185">Reference proteome</keyword>
<dbReference type="InterPro" id="IPR011042">
    <property type="entry name" value="6-blade_b-propeller_TolB-like"/>
</dbReference>
<evidence type="ECO:0000313" key="2">
    <source>
        <dbReference type="EMBL" id="MFC4095756.1"/>
    </source>
</evidence>
<dbReference type="InterPro" id="IPR051262">
    <property type="entry name" value="SMP-30/CGR1_Lactonase"/>
</dbReference>
<dbReference type="Gene3D" id="2.120.10.30">
    <property type="entry name" value="TolB, C-terminal domain"/>
    <property type="match status" value="1"/>
</dbReference>
<dbReference type="InterPro" id="IPR005511">
    <property type="entry name" value="SMP-30"/>
</dbReference>
<dbReference type="PRINTS" id="PR01790">
    <property type="entry name" value="SMP30FAMILY"/>
</dbReference>
<evidence type="ECO:0000313" key="3">
    <source>
        <dbReference type="Proteomes" id="UP001595814"/>
    </source>
</evidence>
<accession>A0ABV8JNP6</accession>
<feature type="domain" description="SMP-30/Gluconolactonase/LRE-like region" evidence="1">
    <location>
        <begin position="44"/>
        <end position="279"/>
    </location>
</feature>
<sequence>MSFSIHRIHLVPFGILFIALFSCKTQQLKSTDYTKEWSFTKGVEGPAVDAGGAVYAVNFQKEGTIGVINDVGQGKIFCELPGNSVGNGIRFDVQGNMYVADYVNHNVLIIKKGSRTPEVHAHNAKMNQPNDLAISPSGTIFLSDPNWAESTGSIWKVNSNYEIELLEDGMGTTNGIEVSPDGAYLYVNESVQRTVWRYNLDHEGNISNKTMFASFDDYGMDGMRCDEKGNLYITRYDKGTVVILNPDKKIIKEVQLKGKKPSNITFGGKKGKTCYVTMADRGNLETFPALHAGAFYKRIH</sequence>
<dbReference type="PANTHER" id="PTHR47572">
    <property type="entry name" value="LIPOPROTEIN-RELATED"/>
    <property type="match status" value="1"/>
</dbReference>
<dbReference type="EMBL" id="JBHSAW010000004">
    <property type="protein sequence ID" value="MFC4095756.1"/>
    <property type="molecule type" value="Genomic_DNA"/>
</dbReference>
<dbReference type="RefSeq" id="WP_192460596.1">
    <property type="nucleotide sequence ID" value="NZ_JACYFJ010000001.1"/>
</dbReference>